<accession>A0A8I1A3E1</accession>
<proteinExistence type="predicted"/>
<gene>
    <name evidence="2" type="ORF">I3517_27185</name>
</gene>
<evidence type="ECO:0000313" key="2">
    <source>
        <dbReference type="EMBL" id="MBH5146292.1"/>
    </source>
</evidence>
<evidence type="ECO:0000256" key="1">
    <source>
        <dbReference type="SAM" id="MobiDB-lite"/>
    </source>
</evidence>
<organism evidence="2 3">
    <name type="scientific">Rhodococcus erythropolis</name>
    <name type="common">Arthrobacter picolinophilus</name>
    <dbReference type="NCBI Taxonomy" id="1833"/>
    <lineage>
        <taxon>Bacteria</taxon>
        <taxon>Bacillati</taxon>
        <taxon>Actinomycetota</taxon>
        <taxon>Actinomycetes</taxon>
        <taxon>Mycobacteriales</taxon>
        <taxon>Nocardiaceae</taxon>
        <taxon>Rhodococcus</taxon>
        <taxon>Rhodococcus erythropolis group</taxon>
    </lineage>
</organism>
<keyword evidence="3" id="KW-1185">Reference proteome</keyword>
<sequence>MDDQRAWFSEVAKRRVTTTEIGEHLGVTRKTAQSRLDAGLSADDIITIARAVRVSPMDALIELGKLTYPEVYEFVEREGKLLGTASDGELALELAQRLNSLRDAKDWWTVYEKSNALNSRQSAESPIDETEPTADNVHELTSRGQAQRVANVDPQALIESNEPYAANTDHDPRPDDDHSWDA</sequence>
<evidence type="ECO:0008006" key="4">
    <source>
        <dbReference type="Google" id="ProtNLM"/>
    </source>
</evidence>
<dbReference type="AlphaFoldDB" id="A0A8I1A3E1"/>
<feature type="compositionally biased region" description="Basic and acidic residues" evidence="1">
    <location>
        <begin position="168"/>
        <end position="182"/>
    </location>
</feature>
<reference evidence="2 3" key="1">
    <citation type="submission" date="2020-12" db="EMBL/GenBank/DDBJ databases">
        <title>Draft genome sequence of furan degrading bacterial strain FUR100.</title>
        <authorList>
            <person name="Woiski C."/>
        </authorList>
    </citation>
    <scope>NUCLEOTIDE SEQUENCE [LARGE SCALE GENOMIC DNA]</scope>
    <source>
        <strain evidence="2 3">FUR100</strain>
    </source>
</reference>
<evidence type="ECO:0000313" key="3">
    <source>
        <dbReference type="Proteomes" id="UP000627573"/>
    </source>
</evidence>
<dbReference type="EMBL" id="JAECSB010000085">
    <property type="protein sequence ID" value="MBH5146292.1"/>
    <property type="molecule type" value="Genomic_DNA"/>
</dbReference>
<dbReference type="Proteomes" id="UP000627573">
    <property type="component" value="Unassembled WGS sequence"/>
</dbReference>
<protein>
    <recommendedName>
        <fullName evidence="4">DNA-binding protein</fullName>
    </recommendedName>
</protein>
<comment type="caution">
    <text evidence="2">The sequence shown here is derived from an EMBL/GenBank/DDBJ whole genome shotgun (WGS) entry which is preliminary data.</text>
</comment>
<dbReference type="RefSeq" id="WP_197941891.1">
    <property type="nucleotide sequence ID" value="NZ_JAECSB010000085.1"/>
</dbReference>
<name>A0A8I1A3E1_RHOER</name>
<feature type="region of interest" description="Disordered" evidence="1">
    <location>
        <begin position="118"/>
        <end position="182"/>
    </location>
</feature>